<sequence length="158" mass="17731">MKKTLSLLVSSVALLAVTGGALNASEQIAKYDNLNHVVNPDGKKAYVLNYVETADGKPDKKLTINIPELPYKASFNLCPNVEEADKCKGSVFVRKNDAEFLVDYNVVFLDSMKDKKPAITQIESTEVPMALNVKSDEEELFLYQTLSVHNRYWMLKNK</sequence>
<keyword evidence="1" id="KW-0732">Signal</keyword>
<evidence type="ECO:0000313" key="3">
    <source>
        <dbReference type="Proteomes" id="UP000094609"/>
    </source>
</evidence>
<dbReference type="RefSeq" id="WP_025344719.1">
    <property type="nucleotide sequence ID" value="NZ_CP017111.1"/>
</dbReference>
<dbReference type="Proteomes" id="UP000094609">
    <property type="component" value="Chromosome"/>
</dbReference>
<protein>
    <recommendedName>
        <fullName evidence="4">Periplasmic protein</fullName>
    </recommendedName>
</protein>
<accession>A0A1D7TK01</accession>
<evidence type="ECO:0008006" key="4">
    <source>
        <dbReference type="Google" id="ProtNLM"/>
    </source>
</evidence>
<dbReference type="AlphaFoldDB" id="A0A1D7TK01"/>
<reference evidence="3" key="1">
    <citation type="submission" date="2016-08" db="EMBL/GenBank/DDBJ databases">
        <title>Complete genome sequence of the organohalide-respiring Epsilonproteobacterium Sulfurospirillum halorespirans.</title>
        <authorList>
            <person name="Goris T."/>
            <person name="Zimmermann J."/>
            <person name="Schenz B."/>
            <person name="Lemos M."/>
            <person name="Hackermueller J."/>
            <person name="Diekert G."/>
        </authorList>
    </citation>
    <scope>NUCLEOTIDE SEQUENCE [LARGE SCALE GENOMIC DNA]</scope>
    <source>
        <strain>DSM 13726</strain>
        <strain evidence="3">PCE-M2</strain>
    </source>
</reference>
<dbReference type="KEGG" id="shal:SHALO_1547"/>
<feature type="chain" id="PRO_5009099443" description="Periplasmic protein" evidence="1">
    <location>
        <begin position="25"/>
        <end position="158"/>
    </location>
</feature>
<feature type="signal peptide" evidence="1">
    <location>
        <begin position="1"/>
        <end position="24"/>
    </location>
</feature>
<dbReference type="EMBL" id="CP017111">
    <property type="protein sequence ID" value="AOO65322.1"/>
    <property type="molecule type" value="Genomic_DNA"/>
</dbReference>
<evidence type="ECO:0000256" key="1">
    <source>
        <dbReference type="SAM" id="SignalP"/>
    </source>
</evidence>
<evidence type="ECO:0000313" key="2">
    <source>
        <dbReference type="EMBL" id="AOO65322.1"/>
    </source>
</evidence>
<organism evidence="2 3">
    <name type="scientific">Sulfurospirillum halorespirans DSM 13726</name>
    <dbReference type="NCBI Taxonomy" id="1193502"/>
    <lineage>
        <taxon>Bacteria</taxon>
        <taxon>Pseudomonadati</taxon>
        <taxon>Campylobacterota</taxon>
        <taxon>Epsilonproteobacteria</taxon>
        <taxon>Campylobacterales</taxon>
        <taxon>Sulfurospirillaceae</taxon>
        <taxon>Sulfurospirillum</taxon>
    </lineage>
</organism>
<proteinExistence type="predicted"/>
<gene>
    <name evidence="2" type="ORF">SHALO_1547</name>
</gene>
<keyword evidence="3" id="KW-1185">Reference proteome</keyword>
<dbReference type="PATRIC" id="fig|1193502.14.peg.1572"/>
<name>A0A1D7TK01_9BACT</name>